<sequence>MARRTTALAATGSLAAAALLLTACGGGGSDSKITSSPAAPTTSAPATSAPATTPAAADGPTFDFPSDVKVVVDPDTTGDATKDAILKDQAYGEQAIFLAIAKLDPKLPQLQTYVGGDALQSWIDKVKWGQSHHRSVTGTTQFYQRTVHVTGSDTANVTFCESERAAYDKDTTTGRTIKTTPSPDDFTQHLAMMQKGSDGVWKMTTYQSQKGAKACQR</sequence>
<keyword evidence="2" id="KW-0732">Signal</keyword>
<evidence type="ECO:0008006" key="5">
    <source>
        <dbReference type="Google" id="ProtNLM"/>
    </source>
</evidence>
<dbReference type="STRING" id="310781.SAMN05216259_103314"/>
<evidence type="ECO:0000256" key="1">
    <source>
        <dbReference type="SAM" id="MobiDB-lite"/>
    </source>
</evidence>
<feature type="chain" id="PRO_5039452343" description="Lipoprotein" evidence="2">
    <location>
        <begin position="24"/>
        <end position="217"/>
    </location>
</feature>
<accession>A0A1G9ZVR5</accession>
<protein>
    <recommendedName>
        <fullName evidence="5">Lipoprotein</fullName>
    </recommendedName>
</protein>
<feature type="region of interest" description="Disordered" evidence="1">
    <location>
        <begin position="31"/>
        <end position="60"/>
    </location>
</feature>
<proteinExistence type="predicted"/>
<dbReference type="RefSeq" id="WP_093783561.1">
    <property type="nucleotide sequence ID" value="NZ_FNIE01000003.1"/>
</dbReference>
<dbReference type="EMBL" id="FNIE01000003">
    <property type="protein sequence ID" value="SDN25328.1"/>
    <property type="molecule type" value="Genomic_DNA"/>
</dbReference>
<keyword evidence="4" id="KW-1185">Reference proteome</keyword>
<dbReference type="AlphaFoldDB" id="A0A1G9ZVR5"/>
<evidence type="ECO:0000313" key="3">
    <source>
        <dbReference type="EMBL" id="SDN25328.1"/>
    </source>
</evidence>
<evidence type="ECO:0000313" key="4">
    <source>
        <dbReference type="Proteomes" id="UP000199341"/>
    </source>
</evidence>
<feature type="signal peptide" evidence="2">
    <location>
        <begin position="1"/>
        <end position="23"/>
    </location>
</feature>
<dbReference type="Proteomes" id="UP000199341">
    <property type="component" value="Unassembled WGS sequence"/>
</dbReference>
<gene>
    <name evidence="3" type="ORF">SAMN05216259_103314</name>
</gene>
<organism evidence="3 4">
    <name type="scientific">Actinacidiphila guanduensis</name>
    <dbReference type="NCBI Taxonomy" id="310781"/>
    <lineage>
        <taxon>Bacteria</taxon>
        <taxon>Bacillati</taxon>
        <taxon>Actinomycetota</taxon>
        <taxon>Actinomycetes</taxon>
        <taxon>Kitasatosporales</taxon>
        <taxon>Streptomycetaceae</taxon>
        <taxon>Actinacidiphila</taxon>
    </lineage>
</organism>
<evidence type="ECO:0000256" key="2">
    <source>
        <dbReference type="SAM" id="SignalP"/>
    </source>
</evidence>
<feature type="compositionally biased region" description="Low complexity" evidence="1">
    <location>
        <begin position="34"/>
        <end position="57"/>
    </location>
</feature>
<dbReference type="PROSITE" id="PS51257">
    <property type="entry name" value="PROKAR_LIPOPROTEIN"/>
    <property type="match status" value="1"/>
</dbReference>
<reference evidence="3 4" key="1">
    <citation type="submission" date="2016-10" db="EMBL/GenBank/DDBJ databases">
        <authorList>
            <person name="de Groot N.N."/>
        </authorList>
    </citation>
    <scope>NUCLEOTIDE SEQUENCE [LARGE SCALE GENOMIC DNA]</scope>
    <source>
        <strain evidence="3 4">CGMCC 4.2022</strain>
    </source>
</reference>
<name>A0A1G9ZVR5_9ACTN</name>